<protein>
    <submittedName>
        <fullName evidence="4">T9SS type A sorting domain-containing protein</fullName>
    </submittedName>
</protein>
<evidence type="ECO:0000256" key="2">
    <source>
        <dbReference type="SAM" id="SignalP"/>
    </source>
</evidence>
<reference evidence="4 5" key="2">
    <citation type="submission" date="2019-05" db="EMBL/GenBank/DDBJ databases">
        <authorList>
            <person name="Lianzixin W."/>
        </authorList>
    </citation>
    <scope>NUCLEOTIDE SEQUENCE [LARGE SCALE GENOMIC DNA]</scope>
    <source>
        <strain evidence="4 5">EC11</strain>
    </source>
</reference>
<feature type="chain" id="PRO_5045145822" evidence="2">
    <location>
        <begin position="21"/>
        <end position="576"/>
    </location>
</feature>
<sequence>MRKFYIIVCLFVLFFSNAQDYNNNWVLGNSNVAFDTSSPTSSAISNSNKYGFASVSDSNGDLLFYSDGCKIYDRTFQVMQNGVMLYGLGVDYNRVQPVVIVPFPDNPLKYYVFISYIETVLSNKNALNRAYAPLVNYYYYIVDFSDSSYPNGKMTYPTQGFELYINASPNYFGPLTVVKNASNDGYFVIIHTNPSSSYGGELRAYKITSSGIDLSPVVTSLSNDIGYENFSDDLLMSSTKSIMRFGSNNTRFGELVITNTFFQGPNTSGSSSSFFTMDFNNTTGVFSNFQMIESDFSPSYNDFEFSDDSEKVYFVNNNVFVKDLTNLSLPYRKLSEFNNSSLFPTAYHIQRDKNENLAISNVNSNFLYKINTADSYANSAIDINYVTMNSTLISHFLPQFISSFTSTCDQSLVLNSEPNLNFTYINYANITTQNSYNLSSNNNIGMFASDFILLKPGTRINSGATYLARILPCNVNSARISDRKVDLQNDFEKEAKKILLYPNPNNGLFSINLPVSERKSILDLYIFDIAGKVIYQNKYKDQEITISLQNIEKGIYFVKLISEETNFIFEEKFIKN</sequence>
<evidence type="ECO:0000259" key="3">
    <source>
        <dbReference type="Pfam" id="PF18962"/>
    </source>
</evidence>
<keyword evidence="1 2" id="KW-0732">Signal</keyword>
<dbReference type="Proteomes" id="UP000817854">
    <property type="component" value="Unassembled WGS sequence"/>
</dbReference>
<organism evidence="4 5">
    <name type="scientific">Flavobacterium jejuense</name>
    <dbReference type="NCBI Taxonomy" id="1544455"/>
    <lineage>
        <taxon>Bacteria</taxon>
        <taxon>Pseudomonadati</taxon>
        <taxon>Bacteroidota</taxon>
        <taxon>Flavobacteriia</taxon>
        <taxon>Flavobacteriales</taxon>
        <taxon>Flavobacteriaceae</taxon>
        <taxon>Flavobacterium</taxon>
    </lineage>
</organism>
<evidence type="ECO:0000313" key="4">
    <source>
        <dbReference type="EMBL" id="NHN27573.1"/>
    </source>
</evidence>
<keyword evidence="5" id="KW-1185">Reference proteome</keyword>
<gene>
    <name evidence="4" type="ORF">FIA58_017980</name>
</gene>
<dbReference type="EMBL" id="VEVQ02000015">
    <property type="protein sequence ID" value="NHN27573.1"/>
    <property type="molecule type" value="Genomic_DNA"/>
</dbReference>
<accession>A0ABX0IVS8</accession>
<comment type="caution">
    <text evidence="4">The sequence shown here is derived from an EMBL/GenBank/DDBJ whole genome shotgun (WGS) entry which is preliminary data.</text>
</comment>
<feature type="signal peptide" evidence="2">
    <location>
        <begin position="1"/>
        <end position="20"/>
    </location>
</feature>
<name>A0ABX0IVS8_9FLAO</name>
<feature type="domain" description="Secretion system C-terminal sorting" evidence="3">
    <location>
        <begin position="500"/>
        <end position="572"/>
    </location>
</feature>
<reference evidence="5" key="1">
    <citation type="submission" date="2019-05" db="EMBL/GenBank/DDBJ databases">
        <title>Flavobacterium profundi sp. nov., isolated from a deep-sea seamount.</title>
        <authorList>
            <person name="Zhang D.-C."/>
        </authorList>
    </citation>
    <scope>NUCLEOTIDE SEQUENCE [LARGE SCALE GENOMIC DNA]</scope>
    <source>
        <strain evidence="5">EC11</strain>
    </source>
</reference>
<dbReference type="InterPro" id="IPR026444">
    <property type="entry name" value="Secre_tail"/>
</dbReference>
<proteinExistence type="predicted"/>
<dbReference type="RefSeq" id="WP_140964085.1">
    <property type="nucleotide sequence ID" value="NZ_VEVQ02000015.1"/>
</dbReference>
<evidence type="ECO:0000256" key="1">
    <source>
        <dbReference type="ARBA" id="ARBA00022729"/>
    </source>
</evidence>
<dbReference type="NCBIfam" id="TIGR04183">
    <property type="entry name" value="Por_Secre_tail"/>
    <property type="match status" value="1"/>
</dbReference>
<reference evidence="4 5" key="3">
    <citation type="submission" date="2020-02" db="EMBL/GenBank/DDBJ databases">
        <title>Flavobacterium profundi sp. nov., isolated from a deep-sea seamount.</title>
        <authorList>
            <person name="Zhang D.-C."/>
        </authorList>
    </citation>
    <scope>NUCLEOTIDE SEQUENCE [LARGE SCALE GENOMIC DNA]</scope>
    <source>
        <strain evidence="4 5">EC11</strain>
    </source>
</reference>
<evidence type="ECO:0000313" key="5">
    <source>
        <dbReference type="Proteomes" id="UP000817854"/>
    </source>
</evidence>
<dbReference type="Pfam" id="PF18962">
    <property type="entry name" value="Por_Secre_tail"/>
    <property type="match status" value="1"/>
</dbReference>